<sequence>MAEYEARPSTDQESAPLLRNPEDEENSNGNEPRPGLAKRLTEVVQEPLTGLTKVLLVEVLILLIIASVFIGLFAGAQHKLNLRGGGGGGGSGDQTETVTVTSTTASTIISATTTTAVSTAIRTTTDTTTTTKTATKTATKTEVKTSVSTYTTTDVRTHTVIVGPEPTGPPAPPGTPPSDTCLTPDCIVLSASILSSLDTTQDPCENFYDFANGGWISSHPIPGDKGGISNFQVVAEKNGQLLQKLLETKPKFPSQMDSYDEQLLGKLRTLYGSCMDESKLDYIGQQPLRRFVDTIKRLYRGEGTNVDFVNRQGLSNAVAFLHSRGVEALFEFSVDGDAGVDPNAMTLWFSQPSLGLPAKEYYKEQPILDTYQKVIERLLITLYDDQGLMSSEKDASLPKHAPMVIQAEQTEDSDHVWPPWPWPPWDGDDDQHRDSPKPPRDPLQRAHELAKQVVDFETEIAEATLDLDLLQQDPFGTYNPLQFNTLKAALPNINFPDYFATFTPRAFPSRVIVTYKPYPYSLSDILSKYSADVVEAYLVVRAALAYAPNLGTTTESWKAVRTLQETLGGLKKGAVGDRSEFCMKQVESALGFATGRFFVNQTFPGESKDKATKVITDIIEAFENSLTRLPWMDEESARRATEKAEALRVKVGFPMFPNTLDPRSIVNYYTLVKVHTDTFFDNMLSAASSEVYKMWQKLGKRRNLDEWEMFASTVNAYYNPPGNEIVFPAGILQPPFFSQNWPGYLSYGSFGMVAAHELTHAFDSSGRLYNQQGKLEEWWTPETSEGYQVKQDCIVRQYSCKYLLPFTSDMAYTVDDGKGGVVHVNGNLTSGENIGDTGLIQAYRAWKAQYEDSYDAGQEYLLPGLDYTREQLFFISFARTWAMNNRPADAVQRVRSDPHSPNRYRTEGTVFNIPEFAKAFQCSARAKLNPPPERQCIFWS</sequence>
<accession>A0ACB8BXM6</accession>
<name>A0ACB8BXM6_9AGAM</name>
<keyword evidence="2" id="KW-1185">Reference proteome</keyword>
<evidence type="ECO:0000313" key="2">
    <source>
        <dbReference type="Proteomes" id="UP000790709"/>
    </source>
</evidence>
<protein>
    <submittedName>
        <fullName evidence="1">Zincin</fullName>
    </submittedName>
</protein>
<evidence type="ECO:0000313" key="1">
    <source>
        <dbReference type="EMBL" id="KAH7929791.1"/>
    </source>
</evidence>
<dbReference type="Proteomes" id="UP000790709">
    <property type="component" value="Unassembled WGS sequence"/>
</dbReference>
<gene>
    <name evidence="1" type="ORF">BV22DRAFT_1116683</name>
</gene>
<reference evidence="1" key="1">
    <citation type="journal article" date="2021" name="New Phytol.">
        <title>Evolutionary innovations through gain and loss of genes in the ectomycorrhizal Boletales.</title>
        <authorList>
            <person name="Wu G."/>
            <person name="Miyauchi S."/>
            <person name="Morin E."/>
            <person name="Kuo A."/>
            <person name="Drula E."/>
            <person name="Varga T."/>
            <person name="Kohler A."/>
            <person name="Feng B."/>
            <person name="Cao Y."/>
            <person name="Lipzen A."/>
            <person name="Daum C."/>
            <person name="Hundley H."/>
            <person name="Pangilinan J."/>
            <person name="Johnson J."/>
            <person name="Barry K."/>
            <person name="LaButti K."/>
            <person name="Ng V."/>
            <person name="Ahrendt S."/>
            <person name="Min B."/>
            <person name="Choi I.G."/>
            <person name="Park H."/>
            <person name="Plett J.M."/>
            <person name="Magnuson J."/>
            <person name="Spatafora J.W."/>
            <person name="Nagy L.G."/>
            <person name="Henrissat B."/>
            <person name="Grigoriev I.V."/>
            <person name="Yang Z.L."/>
            <person name="Xu J."/>
            <person name="Martin F.M."/>
        </authorList>
    </citation>
    <scope>NUCLEOTIDE SEQUENCE</scope>
    <source>
        <strain evidence="1">KUC20120723A-06</strain>
    </source>
</reference>
<dbReference type="EMBL" id="MU266338">
    <property type="protein sequence ID" value="KAH7929791.1"/>
    <property type="molecule type" value="Genomic_DNA"/>
</dbReference>
<proteinExistence type="predicted"/>
<organism evidence="1 2">
    <name type="scientific">Leucogyrophana mollusca</name>
    <dbReference type="NCBI Taxonomy" id="85980"/>
    <lineage>
        <taxon>Eukaryota</taxon>
        <taxon>Fungi</taxon>
        <taxon>Dikarya</taxon>
        <taxon>Basidiomycota</taxon>
        <taxon>Agaricomycotina</taxon>
        <taxon>Agaricomycetes</taxon>
        <taxon>Agaricomycetidae</taxon>
        <taxon>Boletales</taxon>
        <taxon>Boletales incertae sedis</taxon>
        <taxon>Leucogyrophana</taxon>
    </lineage>
</organism>
<comment type="caution">
    <text evidence="1">The sequence shown here is derived from an EMBL/GenBank/DDBJ whole genome shotgun (WGS) entry which is preliminary data.</text>
</comment>